<name>A0A1Y6HPI7_9XANT</name>
<organism evidence="1 2">
    <name type="scientific">Xanthomonas fragariae</name>
    <dbReference type="NCBI Taxonomy" id="48664"/>
    <lineage>
        <taxon>Bacteria</taxon>
        <taxon>Pseudomonadati</taxon>
        <taxon>Pseudomonadota</taxon>
        <taxon>Gammaproteobacteria</taxon>
        <taxon>Lysobacterales</taxon>
        <taxon>Lysobacteraceae</taxon>
        <taxon>Xanthomonas</taxon>
    </lineage>
</organism>
<protein>
    <submittedName>
        <fullName evidence="1">Uncharacterized protein</fullName>
    </submittedName>
</protein>
<reference evidence="1 2" key="1">
    <citation type="submission" date="2017-05" db="EMBL/GenBank/DDBJ databases">
        <authorList>
            <person name="Song R."/>
            <person name="Chenine A.L."/>
            <person name="Ruprecht R.M."/>
        </authorList>
    </citation>
    <scope>NUCLEOTIDE SEQUENCE [LARGE SCALE GENOMIC DNA]</scope>
    <source>
        <strain evidence="1">PD5205</strain>
    </source>
</reference>
<evidence type="ECO:0000313" key="1">
    <source>
        <dbReference type="EMBL" id="SMR03343.1"/>
    </source>
</evidence>
<accession>A0A1Y6HPI7</accession>
<dbReference type="EMBL" id="LT853885">
    <property type="protein sequence ID" value="SMR03343.1"/>
    <property type="molecule type" value="Genomic_DNA"/>
</dbReference>
<proteinExistence type="predicted"/>
<evidence type="ECO:0000313" key="2">
    <source>
        <dbReference type="Proteomes" id="UP000195953"/>
    </source>
</evidence>
<dbReference type="Proteomes" id="UP000195953">
    <property type="component" value="Chromosome 1"/>
</dbReference>
<gene>
    <name evidence="1" type="ORF">PD5205_02041</name>
</gene>
<sequence length="118" mass="13255">MVFLSLELYVSLATMSMTDIFMSFGLITSLNRDVLEIHQDEKVAIRGGAAEHSPAVVILRRVKKLTYIGGLKGLNLNTMLVLSRKSIQFALRSRRQNRLVLATLECICVKMEPPRYSG</sequence>
<dbReference type="AlphaFoldDB" id="A0A1Y6HPI7"/>